<dbReference type="Proteomes" id="UP000006023">
    <property type="component" value="Unassembled WGS sequence"/>
</dbReference>
<dbReference type="EMBL" id="BAED01000068">
    <property type="protein sequence ID" value="GAB07452.1"/>
    <property type="molecule type" value="Genomic_DNA"/>
</dbReference>
<comment type="caution">
    <text evidence="2">The sequence shown here is derived from an EMBL/GenBank/DDBJ whole genome shotgun (WGS) entry which is preliminary data.</text>
</comment>
<protein>
    <submittedName>
        <fullName evidence="2">Uncharacterized protein</fullName>
    </submittedName>
</protein>
<gene>
    <name evidence="2" type="ORF">GOAMR_68_00080</name>
</gene>
<evidence type="ECO:0000313" key="3">
    <source>
        <dbReference type="Proteomes" id="UP000006023"/>
    </source>
</evidence>
<keyword evidence="3" id="KW-1185">Reference proteome</keyword>
<name>G7GV27_9ACTN</name>
<evidence type="ECO:0000313" key="2">
    <source>
        <dbReference type="EMBL" id="GAB07452.1"/>
    </source>
</evidence>
<feature type="region of interest" description="Disordered" evidence="1">
    <location>
        <begin position="1"/>
        <end position="80"/>
    </location>
</feature>
<dbReference type="AlphaFoldDB" id="G7GV27"/>
<reference evidence="2 3" key="1">
    <citation type="submission" date="2011-11" db="EMBL/GenBank/DDBJ databases">
        <title>Whole genome shotgun sequence of Gordonia amarae NBRC 15530.</title>
        <authorList>
            <person name="Takarada H."/>
            <person name="Hosoyama A."/>
            <person name="Tsuchikane K."/>
            <person name="Katsumata H."/>
            <person name="Yamazaki S."/>
            <person name="Fujita N."/>
        </authorList>
    </citation>
    <scope>NUCLEOTIDE SEQUENCE [LARGE SCALE GENOMIC DNA]</scope>
    <source>
        <strain evidence="2 3">NBRC 15530</strain>
    </source>
</reference>
<evidence type="ECO:0000256" key="1">
    <source>
        <dbReference type="SAM" id="MobiDB-lite"/>
    </source>
</evidence>
<accession>G7GV27</accession>
<sequence>MASDSRDDEDKDNADDTDATRITTEFVLRVEQPASKARPQTQYVEQQKPHRERQCTNQSRSQLPVSRIGADPGTLNPLEHETRDEYGHQGERLLPSTDKHVATFLIDRPSLREA</sequence>
<feature type="compositionally biased region" description="Acidic residues" evidence="1">
    <location>
        <begin position="1"/>
        <end position="17"/>
    </location>
</feature>
<feature type="compositionally biased region" description="Polar residues" evidence="1">
    <location>
        <begin position="55"/>
        <end position="64"/>
    </location>
</feature>
<proteinExistence type="predicted"/>
<organism evidence="2 3">
    <name type="scientific">Gordonia amarae NBRC 15530</name>
    <dbReference type="NCBI Taxonomy" id="1075090"/>
    <lineage>
        <taxon>Bacteria</taxon>
        <taxon>Bacillati</taxon>
        <taxon>Actinomycetota</taxon>
        <taxon>Actinomycetes</taxon>
        <taxon>Mycobacteriales</taxon>
        <taxon>Gordoniaceae</taxon>
        <taxon>Gordonia</taxon>
    </lineage>
</organism>